<dbReference type="InterPro" id="IPR014721">
    <property type="entry name" value="Ribsml_uS5_D2-typ_fold_subgr"/>
</dbReference>
<evidence type="ECO:0000256" key="1">
    <source>
        <dbReference type="ARBA" id="ARBA00006354"/>
    </source>
</evidence>
<dbReference type="SMART" id="SM00382">
    <property type="entry name" value="AAA"/>
    <property type="match status" value="1"/>
</dbReference>
<dbReference type="Gene3D" id="3.30.230.10">
    <property type="match status" value="1"/>
</dbReference>
<dbReference type="Pfam" id="PF01078">
    <property type="entry name" value="Mg_chelatase"/>
    <property type="match status" value="1"/>
</dbReference>
<evidence type="ECO:0000256" key="2">
    <source>
        <dbReference type="ARBA" id="ARBA00022741"/>
    </source>
</evidence>
<dbReference type="InterPro" id="IPR001208">
    <property type="entry name" value="MCM_dom"/>
</dbReference>
<dbReference type="Pfam" id="PF13541">
    <property type="entry name" value="ChlI"/>
    <property type="match status" value="1"/>
</dbReference>
<dbReference type="InterPro" id="IPR025158">
    <property type="entry name" value="Mg_chelat-rel_C"/>
</dbReference>
<gene>
    <name evidence="5" type="ORF">A2V69_01195</name>
</gene>
<dbReference type="InterPro" id="IPR004482">
    <property type="entry name" value="Mg_chelat-rel"/>
</dbReference>
<dbReference type="GO" id="GO:0003677">
    <property type="term" value="F:DNA binding"/>
    <property type="evidence" value="ECO:0007669"/>
    <property type="project" value="InterPro"/>
</dbReference>
<dbReference type="InterPro" id="IPR003593">
    <property type="entry name" value="AAA+_ATPase"/>
</dbReference>
<dbReference type="EMBL" id="MHMT01000017">
    <property type="protein sequence ID" value="OGZ32585.1"/>
    <property type="molecule type" value="Genomic_DNA"/>
</dbReference>
<name>A0A1G2F3F6_9BACT</name>
<dbReference type="InterPro" id="IPR045006">
    <property type="entry name" value="CHLI-like"/>
</dbReference>
<evidence type="ECO:0000313" key="5">
    <source>
        <dbReference type="EMBL" id="OGZ32585.1"/>
    </source>
</evidence>
<dbReference type="SUPFAM" id="SSF54211">
    <property type="entry name" value="Ribosomal protein S5 domain 2-like"/>
    <property type="match status" value="1"/>
</dbReference>
<dbReference type="Proteomes" id="UP000177810">
    <property type="component" value="Unassembled WGS sequence"/>
</dbReference>
<dbReference type="AlphaFoldDB" id="A0A1G2F3F6"/>
<dbReference type="STRING" id="1801990.A2V69_01195"/>
<organism evidence="5 6">
    <name type="scientific">Candidatus Portnoybacteria bacterium RBG_13_40_8</name>
    <dbReference type="NCBI Taxonomy" id="1801990"/>
    <lineage>
        <taxon>Bacteria</taxon>
        <taxon>Candidatus Portnoyibacteriota</taxon>
    </lineage>
</organism>
<accession>A0A1G2F3F6</accession>
<dbReference type="InterPro" id="IPR000523">
    <property type="entry name" value="Mg_chelatse_chII-like_cat_dom"/>
</dbReference>
<dbReference type="CDD" id="cd00009">
    <property type="entry name" value="AAA"/>
    <property type="match status" value="1"/>
</dbReference>
<dbReference type="PANTHER" id="PTHR32039">
    <property type="entry name" value="MAGNESIUM-CHELATASE SUBUNIT CHLI"/>
    <property type="match status" value="1"/>
</dbReference>
<dbReference type="Pfam" id="PF13335">
    <property type="entry name" value="Mg_chelatase_C"/>
    <property type="match status" value="1"/>
</dbReference>
<sequence>MNKVFSAALIGLEAELVEVEADLTSGLRFFSIVGLPDKSVEESKERIAAAIKNSGAEPPHKQNKRVIINLAPADLKKEGAGYDLPIALSFLLSSGQINFESKDKLFIGELALNGDIRKVNGVLPICILAKEKNINKVFVPKDNSHEAKLVEGIEIIPIQSLAELIGYLENRIEIEPLVPFSKDLLEEFETISYPIDMAYIKGQENAKRALEIAASGNHNVLLSGPPGSGKTLLAKAFASILPKMTRDEILEVTKIYSVSGKLTDKRPLIARRPFRSPHHSASEASLIGGGSSARPGEITLAHRGVLFVDEFPEVHRDVLESLRQPLEDGLVSVARAKASYVFPARFILIAAMNPCPCGYYGDPEKECTCNQRDINRYQRKISGPIMDRIDLYVEVPHVKYEKLTDEKTEGSSQELRQKVEKARQIQIERFKNDKIATNSEMSIPLVKQHCKTDEEGNRLLRNAVNNLHLSARGFHRILKLSRTIADLEESLSLKAHHIAEALQYRPKTEI</sequence>
<reference evidence="5 6" key="1">
    <citation type="journal article" date="2016" name="Nat. Commun.">
        <title>Thousands of microbial genomes shed light on interconnected biogeochemical processes in an aquifer system.</title>
        <authorList>
            <person name="Anantharaman K."/>
            <person name="Brown C.T."/>
            <person name="Hug L.A."/>
            <person name="Sharon I."/>
            <person name="Castelle C.J."/>
            <person name="Probst A.J."/>
            <person name="Thomas B.C."/>
            <person name="Singh A."/>
            <person name="Wilkins M.J."/>
            <person name="Karaoz U."/>
            <person name="Brodie E.L."/>
            <person name="Williams K.H."/>
            <person name="Hubbard S.S."/>
            <person name="Banfield J.F."/>
        </authorList>
    </citation>
    <scope>NUCLEOTIDE SEQUENCE [LARGE SCALE GENOMIC DNA]</scope>
</reference>
<evidence type="ECO:0000313" key="6">
    <source>
        <dbReference type="Proteomes" id="UP000177810"/>
    </source>
</evidence>
<comment type="caution">
    <text evidence="5">The sequence shown here is derived from an EMBL/GenBank/DDBJ whole genome shotgun (WGS) entry which is preliminary data.</text>
</comment>
<protein>
    <submittedName>
        <fullName evidence="5">Magnesium chelatase</fullName>
    </submittedName>
</protein>
<dbReference type="InterPro" id="IPR020568">
    <property type="entry name" value="Ribosomal_Su5_D2-typ_SF"/>
</dbReference>
<keyword evidence="2" id="KW-0547">Nucleotide-binding</keyword>
<comment type="similarity">
    <text evidence="1">Belongs to the Mg-chelatase subunits D/I family. ComM subfamily.</text>
</comment>
<evidence type="ECO:0000256" key="3">
    <source>
        <dbReference type="ARBA" id="ARBA00022840"/>
    </source>
</evidence>
<dbReference type="PANTHER" id="PTHR32039:SF7">
    <property type="entry name" value="COMPETENCE PROTEIN COMM"/>
    <property type="match status" value="1"/>
</dbReference>
<dbReference type="NCBIfam" id="TIGR00368">
    <property type="entry name" value="YifB family Mg chelatase-like AAA ATPase"/>
    <property type="match status" value="1"/>
</dbReference>
<dbReference type="InterPro" id="IPR027417">
    <property type="entry name" value="P-loop_NTPase"/>
</dbReference>
<evidence type="ECO:0000259" key="4">
    <source>
        <dbReference type="PROSITE" id="PS50051"/>
    </source>
</evidence>
<dbReference type="Gene3D" id="3.40.50.300">
    <property type="entry name" value="P-loop containing nucleotide triphosphate hydrolases"/>
    <property type="match status" value="1"/>
</dbReference>
<keyword evidence="3" id="KW-0067">ATP-binding</keyword>
<dbReference type="PRINTS" id="PR01657">
    <property type="entry name" value="MCMFAMILY"/>
</dbReference>
<dbReference type="PROSITE" id="PS50051">
    <property type="entry name" value="MCM_2"/>
    <property type="match status" value="1"/>
</dbReference>
<dbReference type="GO" id="GO:0005524">
    <property type="term" value="F:ATP binding"/>
    <property type="evidence" value="ECO:0007669"/>
    <property type="project" value="UniProtKB-KW"/>
</dbReference>
<feature type="domain" description="MCM C-terminal AAA(+) ATPase" evidence="4">
    <location>
        <begin position="296"/>
        <end position="395"/>
    </location>
</feature>
<proteinExistence type="inferred from homology"/>
<dbReference type="SUPFAM" id="SSF52540">
    <property type="entry name" value="P-loop containing nucleoside triphosphate hydrolases"/>
    <property type="match status" value="1"/>
</dbReference>